<protein>
    <submittedName>
        <fullName evidence="5">UDP-N-acetylmuramoyl-L-alanine--D-glutamate ligase</fullName>
        <ecNumber evidence="5">6.3.2.9</ecNumber>
    </submittedName>
</protein>
<dbReference type="EMBL" id="JAGXOE010000614">
    <property type="protein sequence ID" value="MBS4104900.1"/>
    <property type="molecule type" value="Genomic_DNA"/>
</dbReference>
<comment type="caution">
    <text evidence="5">The sequence shown here is derived from an EMBL/GenBank/DDBJ whole genome shotgun (WGS) entry which is preliminary data.</text>
</comment>
<dbReference type="PANTHER" id="PTHR43692">
    <property type="entry name" value="UDP-N-ACETYLMURAMOYLALANINE--D-GLUTAMATE LIGASE"/>
    <property type="match status" value="1"/>
</dbReference>
<keyword evidence="1" id="KW-0963">Cytoplasm</keyword>
<dbReference type="GO" id="GO:0008764">
    <property type="term" value="F:UDP-N-acetylmuramoylalanine-D-glutamate ligase activity"/>
    <property type="evidence" value="ECO:0007669"/>
    <property type="project" value="UniProtKB-EC"/>
</dbReference>
<dbReference type="Proteomes" id="UP000676853">
    <property type="component" value="Unassembled WGS sequence"/>
</dbReference>
<dbReference type="EC" id="6.3.2.9" evidence="5"/>
<accession>A0ABS5NKT4</accession>
<dbReference type="InterPro" id="IPR036615">
    <property type="entry name" value="Mur_ligase_C_dom_sf"/>
</dbReference>
<sequence length="111" mass="10818">VASGLRGEITVGFTTGEPGPGEYGVREGVLVDDAGAPVVPADRVSPPGAAGIADALAATALAQAVGVTAAQAGEALAAFRVGAHRAESVATVRGITYIDDSKATNPHAALN</sequence>
<feature type="non-terminal residue" evidence="5">
    <location>
        <position position="111"/>
    </location>
</feature>
<gene>
    <name evidence="5" type="primary">murD</name>
    <name evidence="5" type="ORF">KFZ73_27150</name>
</gene>
<dbReference type="Gene3D" id="3.90.190.20">
    <property type="entry name" value="Mur ligase, C-terminal domain"/>
    <property type="match status" value="1"/>
</dbReference>
<proteinExistence type="predicted"/>
<dbReference type="PANTHER" id="PTHR43692:SF1">
    <property type="entry name" value="UDP-N-ACETYLMURAMOYLALANINE--D-GLUTAMATE LIGASE"/>
    <property type="match status" value="1"/>
</dbReference>
<evidence type="ECO:0000256" key="3">
    <source>
        <dbReference type="ARBA" id="ARBA00022741"/>
    </source>
</evidence>
<keyword evidence="6" id="KW-1185">Reference proteome</keyword>
<evidence type="ECO:0000256" key="1">
    <source>
        <dbReference type="ARBA" id="ARBA00022490"/>
    </source>
</evidence>
<organism evidence="5 6">
    <name type="scientific">Tsukamurella paurometabola</name>
    <name type="common">Corynebacterium paurometabolum</name>
    <dbReference type="NCBI Taxonomy" id="2061"/>
    <lineage>
        <taxon>Bacteria</taxon>
        <taxon>Bacillati</taxon>
        <taxon>Actinomycetota</taxon>
        <taxon>Actinomycetes</taxon>
        <taxon>Mycobacteriales</taxon>
        <taxon>Tsukamurellaceae</taxon>
        <taxon>Tsukamurella</taxon>
    </lineage>
</organism>
<keyword evidence="2 5" id="KW-0436">Ligase</keyword>
<feature type="non-terminal residue" evidence="5">
    <location>
        <position position="1"/>
    </location>
</feature>
<evidence type="ECO:0000313" key="5">
    <source>
        <dbReference type="EMBL" id="MBS4104900.1"/>
    </source>
</evidence>
<evidence type="ECO:0000313" key="6">
    <source>
        <dbReference type="Proteomes" id="UP000676853"/>
    </source>
</evidence>
<evidence type="ECO:0000256" key="2">
    <source>
        <dbReference type="ARBA" id="ARBA00022598"/>
    </source>
</evidence>
<dbReference type="SUPFAM" id="SSF53244">
    <property type="entry name" value="MurD-like peptide ligases, peptide-binding domain"/>
    <property type="match status" value="1"/>
</dbReference>
<reference evidence="5 6" key="1">
    <citation type="submission" date="2021-04" db="EMBL/GenBank/DDBJ databases">
        <title>Whole genome sequence analysis of a thiophenic sulfur metabolizing bacteria.</title>
        <authorList>
            <person name="Akhtar N."/>
            <person name="Akram J."/>
            <person name="Aslam A."/>
        </authorList>
    </citation>
    <scope>NUCLEOTIDE SEQUENCE [LARGE SCALE GENOMIC DNA]</scope>
    <source>
        <strain evidence="5 6">3OW</strain>
    </source>
</reference>
<evidence type="ECO:0000256" key="4">
    <source>
        <dbReference type="ARBA" id="ARBA00022840"/>
    </source>
</evidence>
<dbReference type="InterPro" id="IPR005762">
    <property type="entry name" value="MurD"/>
</dbReference>
<name>A0ABS5NKT4_TSUPA</name>
<keyword evidence="3" id="KW-0547">Nucleotide-binding</keyword>
<keyword evidence="4" id="KW-0067">ATP-binding</keyword>